<comment type="similarity">
    <text evidence="1">Belongs to the peptidase M16 family.</text>
</comment>
<feature type="domain" description="Peptidase M16 C-terminal" evidence="3">
    <location>
        <begin position="1"/>
        <end position="79"/>
    </location>
</feature>
<name>A0A1Y2JW81_BRAJP</name>
<feature type="non-terminal residue" evidence="4">
    <location>
        <position position="1"/>
    </location>
</feature>
<evidence type="ECO:0000256" key="1">
    <source>
        <dbReference type="ARBA" id="ARBA00007261"/>
    </source>
</evidence>
<organism evidence="4 5">
    <name type="scientific">Bradyrhizobium japonicum</name>
    <dbReference type="NCBI Taxonomy" id="375"/>
    <lineage>
        <taxon>Bacteria</taxon>
        <taxon>Pseudomonadati</taxon>
        <taxon>Pseudomonadota</taxon>
        <taxon>Alphaproteobacteria</taxon>
        <taxon>Hyphomicrobiales</taxon>
        <taxon>Nitrobacteraceae</taxon>
        <taxon>Bradyrhizobium</taxon>
    </lineage>
</organism>
<dbReference type="Pfam" id="PF05193">
    <property type="entry name" value="Peptidase_M16_C"/>
    <property type="match status" value="1"/>
</dbReference>
<dbReference type="Gene3D" id="3.30.830.10">
    <property type="entry name" value="Metalloenzyme, LuxS/M16 peptidase-like"/>
    <property type="match status" value="1"/>
</dbReference>
<dbReference type="PANTHER" id="PTHR11851">
    <property type="entry name" value="METALLOPROTEASE"/>
    <property type="match status" value="1"/>
</dbReference>
<dbReference type="RefSeq" id="WP_144030595.1">
    <property type="nucleotide sequence ID" value="NZ_NAFL01000195.1"/>
</dbReference>
<comment type="caution">
    <text evidence="4">The sequence shown here is derived from an EMBL/GenBank/DDBJ whole genome shotgun (WGS) entry which is preliminary data.</text>
</comment>
<reference evidence="4 5" key="1">
    <citation type="submission" date="2017-03" db="EMBL/GenBank/DDBJ databases">
        <title>Whole genome sequences of fourteen strains of Bradyrhizobium canariense and one strain of Bradyrhizobium japonicum isolated from Lupinus (Papilionoideae: Genisteae) species in Algeria.</title>
        <authorList>
            <person name="Crovadore J."/>
            <person name="Chekireb D."/>
            <person name="Brachmann A."/>
            <person name="Chablais R."/>
            <person name="Cochard B."/>
            <person name="Lefort F."/>
        </authorList>
    </citation>
    <scope>NUCLEOTIDE SEQUENCE [LARGE SCALE GENOMIC DNA]</scope>
    <source>
        <strain evidence="4 5">UBMA197</strain>
    </source>
</reference>
<accession>A0A1Y2JW81</accession>
<dbReference type="GO" id="GO:0046872">
    <property type="term" value="F:metal ion binding"/>
    <property type="evidence" value="ECO:0007669"/>
    <property type="project" value="InterPro"/>
</dbReference>
<dbReference type="EMBL" id="NAFL01000195">
    <property type="protein sequence ID" value="OSJ36383.1"/>
    <property type="molecule type" value="Genomic_DNA"/>
</dbReference>
<proteinExistence type="inferred from homology"/>
<dbReference type="InterPro" id="IPR011249">
    <property type="entry name" value="Metalloenz_LuxS/M16"/>
</dbReference>
<sequence>HILAGGMSSRLFNEVRKKRGLAYSISEALLWMDHSALFIGNTGTRADRAGETVDAVETEIRRIAEEGPTQKELDEAKSYLKGSQVLALDTSSNLAQTLLQYQLDKLPIDYIEKRNTIVDAVTLDDTRRVAKKLWGDGLLTVIVGRDPQAAAQPTAATPKSN</sequence>
<dbReference type="InterPro" id="IPR007863">
    <property type="entry name" value="Peptidase_M16_C"/>
</dbReference>
<dbReference type="SUPFAM" id="SSF63411">
    <property type="entry name" value="LuxS/MPP-like metallohydrolase"/>
    <property type="match status" value="1"/>
</dbReference>
<protein>
    <submittedName>
        <fullName evidence="4">Peptidase M16</fullName>
    </submittedName>
</protein>
<dbReference type="InterPro" id="IPR050361">
    <property type="entry name" value="MPP/UQCRC_Complex"/>
</dbReference>
<dbReference type="GO" id="GO:0008237">
    <property type="term" value="F:metallopeptidase activity"/>
    <property type="evidence" value="ECO:0007669"/>
    <property type="project" value="UniProtKB-KW"/>
</dbReference>
<keyword evidence="2" id="KW-0378">Hydrolase</keyword>
<evidence type="ECO:0000259" key="3">
    <source>
        <dbReference type="Pfam" id="PF05193"/>
    </source>
</evidence>
<dbReference type="Proteomes" id="UP000193335">
    <property type="component" value="Unassembled WGS sequence"/>
</dbReference>
<evidence type="ECO:0000256" key="2">
    <source>
        <dbReference type="ARBA" id="ARBA00023049"/>
    </source>
</evidence>
<gene>
    <name evidence="4" type="ORF">BSZ19_04355</name>
</gene>
<evidence type="ECO:0000313" key="5">
    <source>
        <dbReference type="Proteomes" id="UP000193335"/>
    </source>
</evidence>
<keyword evidence="2" id="KW-0645">Protease</keyword>
<keyword evidence="2" id="KW-0482">Metalloprotease</keyword>
<dbReference type="AlphaFoldDB" id="A0A1Y2JW81"/>
<dbReference type="PANTHER" id="PTHR11851:SF49">
    <property type="entry name" value="MITOCHONDRIAL-PROCESSING PEPTIDASE SUBUNIT ALPHA"/>
    <property type="match status" value="1"/>
</dbReference>
<evidence type="ECO:0000313" key="4">
    <source>
        <dbReference type="EMBL" id="OSJ36383.1"/>
    </source>
</evidence>